<evidence type="ECO:0008006" key="4">
    <source>
        <dbReference type="Google" id="ProtNLM"/>
    </source>
</evidence>
<evidence type="ECO:0000313" key="2">
    <source>
        <dbReference type="EMBL" id="KAG9454668.1"/>
    </source>
</evidence>
<reference evidence="2 3" key="1">
    <citation type="submission" date="2021-07" db="EMBL/GenBank/DDBJ databases">
        <title>The Aristolochia fimbriata genome: insights into angiosperm evolution, floral development and chemical biosynthesis.</title>
        <authorList>
            <person name="Jiao Y."/>
        </authorList>
    </citation>
    <scope>NUCLEOTIDE SEQUENCE [LARGE SCALE GENOMIC DNA]</scope>
    <source>
        <strain evidence="2">IBCAS-2021</strain>
        <tissue evidence="2">Leaf</tissue>
    </source>
</reference>
<organism evidence="2 3">
    <name type="scientific">Aristolochia fimbriata</name>
    <name type="common">White veined hardy Dutchman's pipe vine</name>
    <dbReference type="NCBI Taxonomy" id="158543"/>
    <lineage>
        <taxon>Eukaryota</taxon>
        <taxon>Viridiplantae</taxon>
        <taxon>Streptophyta</taxon>
        <taxon>Embryophyta</taxon>
        <taxon>Tracheophyta</taxon>
        <taxon>Spermatophyta</taxon>
        <taxon>Magnoliopsida</taxon>
        <taxon>Magnoliidae</taxon>
        <taxon>Piperales</taxon>
        <taxon>Aristolochiaceae</taxon>
        <taxon>Aristolochia</taxon>
    </lineage>
</organism>
<dbReference type="EMBL" id="JAINDJ010000003">
    <property type="protein sequence ID" value="KAG9454668.1"/>
    <property type="molecule type" value="Genomic_DNA"/>
</dbReference>
<feature type="compositionally biased region" description="Basic and acidic residues" evidence="1">
    <location>
        <begin position="37"/>
        <end position="72"/>
    </location>
</feature>
<evidence type="ECO:0000256" key="1">
    <source>
        <dbReference type="SAM" id="MobiDB-lite"/>
    </source>
</evidence>
<dbReference type="PANTHER" id="PTHR34066">
    <property type="entry name" value="GROWTH FACTOR 2"/>
    <property type="match status" value="1"/>
</dbReference>
<accession>A0AAV7F551</accession>
<gene>
    <name evidence="2" type="ORF">H6P81_007572</name>
</gene>
<feature type="compositionally biased region" description="Polar residues" evidence="1">
    <location>
        <begin position="11"/>
        <end position="25"/>
    </location>
</feature>
<dbReference type="Proteomes" id="UP000825729">
    <property type="component" value="Unassembled WGS sequence"/>
</dbReference>
<dbReference type="InterPro" id="IPR013885">
    <property type="entry name" value="DUF1764_euk"/>
</dbReference>
<dbReference type="Pfam" id="PF08576">
    <property type="entry name" value="DUF1764"/>
    <property type="match status" value="1"/>
</dbReference>
<protein>
    <recommendedName>
        <fullName evidence="4">DUF1764 domain-containing protein</fullName>
    </recommendedName>
</protein>
<feature type="region of interest" description="Disordered" evidence="1">
    <location>
        <begin position="1"/>
        <end position="130"/>
    </location>
</feature>
<comment type="caution">
    <text evidence="2">The sequence shown here is derived from an EMBL/GenBank/DDBJ whole genome shotgun (WGS) entry which is preliminary data.</text>
</comment>
<evidence type="ECO:0000313" key="3">
    <source>
        <dbReference type="Proteomes" id="UP000825729"/>
    </source>
</evidence>
<keyword evidence="3" id="KW-1185">Reference proteome</keyword>
<name>A0AAV7F551_ARIFI</name>
<dbReference type="PANTHER" id="PTHR34066:SF1">
    <property type="entry name" value="DUF1764 FAMILY PROTEIN"/>
    <property type="match status" value="1"/>
</dbReference>
<dbReference type="AlphaFoldDB" id="A0AAV7F551"/>
<feature type="compositionally biased region" description="Basic residues" evidence="1">
    <location>
        <begin position="100"/>
        <end position="109"/>
    </location>
</feature>
<sequence length="162" mass="17681">MGKKRALRVGSSLSNETSKEQSGAEQKSGGCETESVMNEKPKTKKEKPQHDDEGRSCEDSINKKKKPGHEIEEIFSTLKKRKKPDQGQTGEVAEAASTKQKLKKKKNKAKQVSSKESGFVDPPKPRGRTEDGLAIYSAEELGFGKSDAGGTPLCPFDCDCCF</sequence>
<proteinExistence type="predicted"/>